<gene>
    <name evidence="13" type="primary">ysxC</name>
    <name evidence="10" type="synonym">engB</name>
    <name evidence="13" type="ORF">DEO45_12470</name>
</gene>
<comment type="similarity">
    <text evidence="2 10">Belongs to the TRAFAC class TrmE-Era-EngA-EngB-Septin-like GTPase superfamily. EngB GTPase family.</text>
</comment>
<dbReference type="Pfam" id="PF01926">
    <property type="entry name" value="MMR_HSR1"/>
    <property type="match status" value="1"/>
</dbReference>
<dbReference type="SUPFAM" id="SSF52540">
    <property type="entry name" value="P-loop containing nucleoside triphosphate hydrolases"/>
    <property type="match status" value="1"/>
</dbReference>
<evidence type="ECO:0000256" key="4">
    <source>
        <dbReference type="ARBA" id="ARBA00022723"/>
    </source>
</evidence>
<name>A0A368KBV7_9GAMM</name>
<dbReference type="Gene3D" id="3.40.50.300">
    <property type="entry name" value="P-loop containing nucleotide triphosphate hydrolases"/>
    <property type="match status" value="1"/>
</dbReference>
<evidence type="ECO:0000313" key="13">
    <source>
        <dbReference type="EMBL" id="RCS29307.1"/>
    </source>
</evidence>
<comment type="caution">
    <text evidence="13">The sequence shown here is derived from an EMBL/GenBank/DDBJ whole genome shotgun (WGS) entry which is preliminary data.</text>
</comment>
<dbReference type="GO" id="GO:0000917">
    <property type="term" value="P:division septum assembly"/>
    <property type="evidence" value="ECO:0007669"/>
    <property type="project" value="UniProtKB-KW"/>
</dbReference>
<accession>A0A368KBV7</accession>
<dbReference type="GO" id="GO:0005525">
    <property type="term" value="F:GTP binding"/>
    <property type="evidence" value="ECO:0007669"/>
    <property type="project" value="UniProtKB-UniRule"/>
</dbReference>
<dbReference type="AlphaFoldDB" id="A0A368KBV7"/>
<dbReference type="GO" id="GO:0046872">
    <property type="term" value="F:metal ion binding"/>
    <property type="evidence" value="ECO:0007669"/>
    <property type="project" value="UniProtKB-KW"/>
</dbReference>
<evidence type="ECO:0000256" key="1">
    <source>
        <dbReference type="ARBA" id="ARBA00001946"/>
    </source>
</evidence>
<organism evidence="13 14">
    <name type="scientific">Rhodanobacter denitrificans</name>
    <dbReference type="NCBI Taxonomy" id="666685"/>
    <lineage>
        <taxon>Bacteria</taxon>
        <taxon>Pseudomonadati</taxon>
        <taxon>Pseudomonadota</taxon>
        <taxon>Gammaproteobacteria</taxon>
        <taxon>Lysobacterales</taxon>
        <taxon>Rhodanobacteraceae</taxon>
        <taxon>Rhodanobacter</taxon>
    </lineage>
</organism>
<keyword evidence="7 10" id="KW-0342">GTP-binding</keyword>
<comment type="function">
    <text evidence="10">Necessary for normal cell division and for the maintenance of normal septation.</text>
</comment>
<keyword evidence="14" id="KW-1185">Reference proteome</keyword>
<dbReference type="OrthoDB" id="9804921at2"/>
<dbReference type="HAMAP" id="MF_00321">
    <property type="entry name" value="GTPase_EngB"/>
    <property type="match status" value="1"/>
</dbReference>
<keyword evidence="5 10" id="KW-0547">Nucleotide-binding</keyword>
<comment type="cofactor">
    <cofactor evidence="1">
        <name>Mg(2+)</name>
        <dbReference type="ChEBI" id="CHEBI:18420"/>
    </cofactor>
</comment>
<dbReference type="PANTHER" id="PTHR11649:SF13">
    <property type="entry name" value="ENGB-TYPE G DOMAIN-CONTAINING PROTEIN"/>
    <property type="match status" value="1"/>
</dbReference>
<dbReference type="EMBL" id="QFWQ01000007">
    <property type="protein sequence ID" value="RCS29307.1"/>
    <property type="molecule type" value="Genomic_DNA"/>
</dbReference>
<evidence type="ECO:0000256" key="8">
    <source>
        <dbReference type="ARBA" id="ARBA00023210"/>
    </source>
</evidence>
<proteinExistence type="inferred from homology"/>
<keyword evidence="9 10" id="KW-0131">Cell cycle</keyword>
<evidence type="ECO:0000256" key="3">
    <source>
        <dbReference type="ARBA" id="ARBA00022618"/>
    </source>
</evidence>
<dbReference type="RefSeq" id="WP_114344152.1">
    <property type="nucleotide sequence ID" value="NZ_QFWQ01000007.1"/>
</dbReference>
<feature type="domain" description="EngB-type G" evidence="12">
    <location>
        <begin position="24"/>
        <end position="241"/>
    </location>
</feature>
<feature type="region of interest" description="Disordered" evidence="11">
    <location>
        <begin position="76"/>
        <end position="108"/>
    </location>
</feature>
<evidence type="ECO:0000313" key="14">
    <source>
        <dbReference type="Proteomes" id="UP000252387"/>
    </source>
</evidence>
<dbReference type="GO" id="GO:0005829">
    <property type="term" value="C:cytosol"/>
    <property type="evidence" value="ECO:0007669"/>
    <property type="project" value="TreeGrafter"/>
</dbReference>
<dbReference type="InterPro" id="IPR027417">
    <property type="entry name" value="P-loop_NTPase"/>
</dbReference>
<sequence>MPNPLQGAQFVLAAHRISQLPADQGAEVAFAGRSNAGKSSALNALTGHKGLARTSKTPGRTQQMVVFRLPPYKDVPVSRAQDAQERPPYKDVPVSRAQDAQERPPVAVDGQPAAVPRLVDLPGYGYAKVPQEMREHWKQEIDAYLHQRRSLRGLVLIVDIRHPLKEFDRMMLEFCFATHLPCHLLLTKADKLSRGQAAQALAALRKQFAADGLHATAQVFSSSAGTGVEEARQAVMALLQQPRER</sequence>
<protein>
    <recommendedName>
        <fullName evidence="10">Probable GTP-binding protein EngB</fullName>
    </recommendedName>
</protein>
<evidence type="ECO:0000256" key="5">
    <source>
        <dbReference type="ARBA" id="ARBA00022741"/>
    </source>
</evidence>
<evidence type="ECO:0000256" key="9">
    <source>
        <dbReference type="ARBA" id="ARBA00023306"/>
    </source>
</evidence>
<evidence type="ECO:0000256" key="6">
    <source>
        <dbReference type="ARBA" id="ARBA00022842"/>
    </source>
</evidence>
<dbReference type="NCBIfam" id="TIGR03598">
    <property type="entry name" value="GTPase_YsxC"/>
    <property type="match status" value="1"/>
</dbReference>
<dbReference type="InterPro" id="IPR006073">
    <property type="entry name" value="GTP-bd"/>
</dbReference>
<evidence type="ECO:0000256" key="2">
    <source>
        <dbReference type="ARBA" id="ARBA00009638"/>
    </source>
</evidence>
<reference evidence="13 14" key="1">
    <citation type="submission" date="2018-05" db="EMBL/GenBank/DDBJ databases">
        <title>Draft genome sequence of Rhodanobacter denitrificans Yn1 isolated from gold copper mine.</title>
        <authorList>
            <person name="Yang N."/>
            <person name="Mazhar H.S."/>
            <person name="Rensing C."/>
        </authorList>
    </citation>
    <scope>NUCLEOTIDE SEQUENCE [LARGE SCALE GENOMIC DNA]</scope>
    <source>
        <strain evidence="13 14">Yn1</strain>
    </source>
</reference>
<dbReference type="InterPro" id="IPR019987">
    <property type="entry name" value="GTP-bd_ribosome_bio_YsxC"/>
</dbReference>
<evidence type="ECO:0000256" key="7">
    <source>
        <dbReference type="ARBA" id="ARBA00023134"/>
    </source>
</evidence>
<dbReference type="Proteomes" id="UP000252387">
    <property type="component" value="Unassembled WGS sequence"/>
</dbReference>
<dbReference type="PANTHER" id="PTHR11649">
    <property type="entry name" value="MSS1/TRME-RELATED GTP-BINDING PROTEIN"/>
    <property type="match status" value="1"/>
</dbReference>
<keyword evidence="8 10" id="KW-0717">Septation</keyword>
<evidence type="ECO:0000256" key="10">
    <source>
        <dbReference type="HAMAP-Rule" id="MF_00321"/>
    </source>
</evidence>
<dbReference type="CDD" id="cd01876">
    <property type="entry name" value="YihA_EngB"/>
    <property type="match status" value="1"/>
</dbReference>
<evidence type="ECO:0000256" key="11">
    <source>
        <dbReference type="SAM" id="MobiDB-lite"/>
    </source>
</evidence>
<keyword evidence="4" id="KW-0479">Metal-binding</keyword>
<keyword evidence="3 10" id="KW-0132">Cell division</keyword>
<dbReference type="PROSITE" id="PS51706">
    <property type="entry name" value="G_ENGB"/>
    <property type="match status" value="1"/>
</dbReference>
<keyword evidence="6" id="KW-0460">Magnesium</keyword>
<evidence type="ECO:0000259" key="12">
    <source>
        <dbReference type="PROSITE" id="PS51706"/>
    </source>
</evidence>
<dbReference type="InterPro" id="IPR030393">
    <property type="entry name" value="G_ENGB_dom"/>
</dbReference>